<dbReference type="SUPFAM" id="SSF52279">
    <property type="entry name" value="Beta-D-glucan exohydrolase, C-terminal domain"/>
    <property type="match status" value="1"/>
</dbReference>
<proteinExistence type="predicted"/>
<dbReference type="KEGG" id="jeh:EJN90_06850"/>
<dbReference type="GO" id="GO:0004553">
    <property type="term" value="F:hydrolase activity, hydrolyzing O-glycosyl compounds"/>
    <property type="evidence" value="ECO:0007669"/>
    <property type="project" value="InterPro"/>
</dbReference>
<evidence type="ECO:0000313" key="3">
    <source>
        <dbReference type="EMBL" id="AZP04373.1"/>
    </source>
</evidence>
<name>A0A3Q9BK96_9LACT</name>
<evidence type="ECO:0000259" key="2">
    <source>
        <dbReference type="Pfam" id="PF01915"/>
    </source>
</evidence>
<dbReference type="EMBL" id="CP034465">
    <property type="protein sequence ID" value="AZP04373.1"/>
    <property type="molecule type" value="Genomic_DNA"/>
</dbReference>
<dbReference type="InterPro" id="IPR002772">
    <property type="entry name" value="Glyco_hydro_3_C"/>
</dbReference>
<keyword evidence="4" id="KW-1185">Reference proteome</keyword>
<dbReference type="GO" id="GO:0005975">
    <property type="term" value="P:carbohydrate metabolic process"/>
    <property type="evidence" value="ECO:0007669"/>
    <property type="project" value="InterPro"/>
</dbReference>
<dbReference type="Pfam" id="PF01915">
    <property type="entry name" value="Glyco_hydro_3_C"/>
    <property type="match status" value="1"/>
</dbReference>
<evidence type="ECO:0000256" key="1">
    <source>
        <dbReference type="ARBA" id="ARBA00022801"/>
    </source>
</evidence>
<reference evidence="4" key="1">
    <citation type="submission" date="2018-12" db="EMBL/GenBank/DDBJ databases">
        <title>Complete genome sequencing of Jeotgalibaca sp. H21T32.</title>
        <authorList>
            <person name="Bae J.-W."/>
            <person name="Lee S.-Y."/>
        </authorList>
    </citation>
    <scope>NUCLEOTIDE SEQUENCE [LARGE SCALE GENOMIC DNA]</scope>
    <source>
        <strain evidence="4">H21T32</strain>
    </source>
</reference>
<sequence length="196" mass="21899">MHLLRFNDKTYVDVEKAKGIRADKAAKVAVLFLHPESGDYFNATPGLLELELCADKTNIAMNGDAYKETTLSNLARFNRIADYMHEKGQKVVASVNITLPWILGNVEPKADVLIAGYDTFEKAQLEVLIGNHKPVGRLPITLPKNSAVIAVNEYGVCVSRNDVPGYDKDKYLREDMTYAYKDSTGNEYKLDFGLSY</sequence>
<dbReference type="Proteomes" id="UP000273326">
    <property type="component" value="Chromosome"/>
</dbReference>
<dbReference type="AlphaFoldDB" id="A0A3Q9BK96"/>
<gene>
    <name evidence="3" type="ORF">EJN90_06850</name>
</gene>
<keyword evidence="1" id="KW-0378">Hydrolase</keyword>
<dbReference type="InterPro" id="IPR036881">
    <property type="entry name" value="Glyco_hydro_3_C_sf"/>
</dbReference>
<dbReference type="OrthoDB" id="9805821at2"/>
<accession>A0A3Q9BK96</accession>
<evidence type="ECO:0000313" key="4">
    <source>
        <dbReference type="Proteomes" id="UP000273326"/>
    </source>
</evidence>
<organism evidence="3 4">
    <name type="scientific">Jeotgalibaca ciconiae</name>
    <dbReference type="NCBI Taxonomy" id="2496265"/>
    <lineage>
        <taxon>Bacteria</taxon>
        <taxon>Bacillati</taxon>
        <taxon>Bacillota</taxon>
        <taxon>Bacilli</taxon>
        <taxon>Lactobacillales</taxon>
        <taxon>Carnobacteriaceae</taxon>
        <taxon>Jeotgalibaca</taxon>
    </lineage>
</organism>
<protein>
    <recommendedName>
        <fullName evidence="2">Glycoside hydrolase family 3 C-terminal domain-containing protein</fullName>
    </recommendedName>
</protein>
<feature type="domain" description="Glycoside hydrolase family 3 C-terminal" evidence="2">
    <location>
        <begin position="20"/>
        <end position="196"/>
    </location>
</feature>
<dbReference type="Gene3D" id="3.40.50.1700">
    <property type="entry name" value="Glycoside hydrolase family 3 C-terminal domain"/>
    <property type="match status" value="1"/>
</dbReference>